<keyword evidence="1" id="KW-0961">Cell wall biogenesis/degradation</keyword>
<dbReference type="Proteomes" id="UP001184614">
    <property type="component" value="Unassembled WGS sequence"/>
</dbReference>
<evidence type="ECO:0000256" key="1">
    <source>
        <dbReference type="PROSITE-ProRule" id="PRU01373"/>
    </source>
</evidence>
<organism evidence="3 4">
    <name type="scientific">Brucella pseudogrignonensis</name>
    <dbReference type="NCBI Taxonomy" id="419475"/>
    <lineage>
        <taxon>Bacteria</taxon>
        <taxon>Pseudomonadati</taxon>
        <taxon>Pseudomonadota</taxon>
        <taxon>Alphaproteobacteria</taxon>
        <taxon>Hyphomicrobiales</taxon>
        <taxon>Brucellaceae</taxon>
        <taxon>Brucella/Ochrobactrum group</taxon>
        <taxon>Brucella</taxon>
    </lineage>
</organism>
<dbReference type="InterPro" id="IPR005490">
    <property type="entry name" value="LD_TPept_cat_dom"/>
</dbReference>
<dbReference type="RefSeq" id="WP_310015573.1">
    <property type="nucleotide sequence ID" value="NZ_JAVDQT010000009.1"/>
</dbReference>
<dbReference type="EMBL" id="JAVDQT010000009">
    <property type="protein sequence ID" value="MDR6434216.1"/>
    <property type="molecule type" value="Genomic_DNA"/>
</dbReference>
<gene>
    <name evidence="3" type="ORF">J2782_003967</name>
</gene>
<comment type="pathway">
    <text evidence="1">Cell wall biogenesis; peptidoglycan biosynthesis.</text>
</comment>
<keyword evidence="4" id="KW-1185">Reference proteome</keyword>
<dbReference type="PANTHER" id="PTHR38589">
    <property type="entry name" value="BLR0621 PROTEIN"/>
    <property type="match status" value="1"/>
</dbReference>
<dbReference type="PANTHER" id="PTHR38589:SF1">
    <property type="entry name" value="BLR0621 PROTEIN"/>
    <property type="match status" value="1"/>
</dbReference>
<comment type="caution">
    <text evidence="3">The sequence shown here is derived from an EMBL/GenBank/DDBJ whole genome shotgun (WGS) entry which is preliminary data.</text>
</comment>
<proteinExistence type="predicted"/>
<accession>A0ABU1MDX3</accession>
<evidence type="ECO:0000313" key="3">
    <source>
        <dbReference type="EMBL" id="MDR6434216.1"/>
    </source>
</evidence>
<evidence type="ECO:0000259" key="2">
    <source>
        <dbReference type="PROSITE" id="PS52029"/>
    </source>
</evidence>
<feature type="active site" description="Proton donor/acceptor" evidence="1">
    <location>
        <position position="167"/>
    </location>
</feature>
<dbReference type="Pfam" id="PF03734">
    <property type="entry name" value="YkuD"/>
    <property type="match status" value="1"/>
</dbReference>
<keyword evidence="1" id="KW-0133">Cell shape</keyword>
<feature type="active site" description="Nucleophile" evidence="1">
    <location>
        <position position="179"/>
    </location>
</feature>
<feature type="domain" description="L,D-TPase catalytic" evidence="2">
    <location>
        <begin position="36"/>
        <end position="203"/>
    </location>
</feature>
<dbReference type="PROSITE" id="PS52029">
    <property type="entry name" value="LD_TPASE"/>
    <property type="match status" value="1"/>
</dbReference>
<evidence type="ECO:0000313" key="4">
    <source>
        <dbReference type="Proteomes" id="UP001184614"/>
    </source>
</evidence>
<keyword evidence="1" id="KW-0573">Peptidoglycan synthesis</keyword>
<sequence length="205" mass="23544">MPLSVERECYAIRVRVPSVTWWHNDDDDLWLKSRIMDLLIKKVDDNLWHAQFGDKIWRCAVGRGGIQQHKEEGDGVSPVGRWPLRRLFYRTDRISKPETVIDCREMTALDGWCDDPASPAYNKHVTLPFAARHEVFWMEDDIYDCVVVLGHNDSPIVPGAGSAIFLHIARPEYTPTAGCAALSKEDLLEFLKLAQKDTHLQFLDR</sequence>
<name>A0ABU1MDX3_9HYPH</name>
<reference evidence="3 4" key="1">
    <citation type="submission" date="2023-07" db="EMBL/GenBank/DDBJ databases">
        <title>Sorghum-associated microbial communities from plants grown in Nebraska, USA.</title>
        <authorList>
            <person name="Schachtman D."/>
        </authorList>
    </citation>
    <scope>NUCLEOTIDE SEQUENCE [LARGE SCALE GENOMIC DNA]</scope>
    <source>
        <strain evidence="3 4">DS1730</strain>
    </source>
</reference>
<protein>
    <submittedName>
        <fullName evidence="3">L,D-peptidoglycan transpeptidase YkuD (ErfK/YbiS/YcfS/YnhG family)</fullName>
    </submittedName>
</protein>